<keyword evidence="2" id="KW-1185">Reference proteome</keyword>
<dbReference type="Gene3D" id="3.80.10.10">
    <property type="entry name" value="Ribonuclease Inhibitor"/>
    <property type="match status" value="1"/>
</dbReference>
<dbReference type="AlphaFoldDB" id="A0A8H4AXL5"/>
<dbReference type="InterPro" id="IPR036047">
    <property type="entry name" value="F-box-like_dom_sf"/>
</dbReference>
<evidence type="ECO:0000313" key="1">
    <source>
        <dbReference type="EMBL" id="KAF0542527.1"/>
    </source>
</evidence>
<evidence type="ECO:0000313" key="2">
    <source>
        <dbReference type="Proteomes" id="UP000439903"/>
    </source>
</evidence>
<dbReference type="EMBL" id="WTPW01000142">
    <property type="protein sequence ID" value="KAF0542527.1"/>
    <property type="molecule type" value="Genomic_DNA"/>
</dbReference>
<dbReference type="SUPFAM" id="SSF81383">
    <property type="entry name" value="F-box domain"/>
    <property type="match status" value="1"/>
</dbReference>
<dbReference type="InterPro" id="IPR032675">
    <property type="entry name" value="LRR_dom_sf"/>
</dbReference>
<dbReference type="SUPFAM" id="SSF52047">
    <property type="entry name" value="RNI-like"/>
    <property type="match status" value="1"/>
</dbReference>
<evidence type="ECO:0008006" key="3">
    <source>
        <dbReference type="Google" id="ProtNLM"/>
    </source>
</evidence>
<accession>A0A8H4AXL5</accession>
<dbReference type="OrthoDB" id="10296123at2759"/>
<name>A0A8H4AXL5_GIGMA</name>
<comment type="caution">
    <text evidence="1">The sequence shown here is derived from an EMBL/GenBank/DDBJ whole genome shotgun (WGS) entry which is preliminary data.</text>
</comment>
<sequence length="529" mass="61764">MASKIFLGDMPELMENILNNLNEEFYSLHSCALVNRHWCKMTIPILWRDPFSFEQKPMFISRYFIALNEDDQFILKDCGISVDFPNTLFHYAKFLKVLNLSRLEKKVKHWIGLHLFNPQKHINTLTYHIANLLFKLFIESGTTLSKLDLYIPYDVIEIKPEIFYSLGRNEHFFSRLQDLSVGAISDFCIEDATTLLGILAKNTRKINTLTFNAFESDYEPKLYHTFICIVKSQEQLKRFNLLGGEGLPAEFYGIISALEYQKNSLQEIKIDYCAYSKEFETLANCEKLKVIRILYCHEDNKLLKILNTNHYKISTLEITSYSLDALNIIQILEKSGLLLQRLKLNSEEEEISSQSNLLETLTTFCPNIVYLYISHIELSQQLLKLVENLQKLQYLTLLWINDGTEEVTKGRVMQFAEKLPLTLQYLNLGDIWSNSHINILLNYCNVPLKQLLFSIDCDNDFDYKKTIETLIEFCKRKRTLKDVYVSKMKGAPHMYNYKRNLSDAILNKVQKDLEGYVKLVSYECIVVNC</sequence>
<reference evidence="1 2" key="1">
    <citation type="journal article" date="2019" name="Environ. Microbiol.">
        <title>At the nexus of three kingdoms: the genome of the mycorrhizal fungus Gigaspora margarita provides insights into plant, endobacterial and fungal interactions.</title>
        <authorList>
            <person name="Venice F."/>
            <person name="Ghignone S."/>
            <person name="Salvioli di Fossalunga A."/>
            <person name="Amselem J."/>
            <person name="Novero M."/>
            <person name="Xianan X."/>
            <person name="Sedzielewska Toro K."/>
            <person name="Morin E."/>
            <person name="Lipzen A."/>
            <person name="Grigoriev I.V."/>
            <person name="Henrissat B."/>
            <person name="Martin F.M."/>
            <person name="Bonfante P."/>
        </authorList>
    </citation>
    <scope>NUCLEOTIDE SEQUENCE [LARGE SCALE GENOMIC DNA]</scope>
    <source>
        <strain evidence="1 2">BEG34</strain>
    </source>
</reference>
<proteinExistence type="predicted"/>
<organism evidence="1 2">
    <name type="scientific">Gigaspora margarita</name>
    <dbReference type="NCBI Taxonomy" id="4874"/>
    <lineage>
        <taxon>Eukaryota</taxon>
        <taxon>Fungi</taxon>
        <taxon>Fungi incertae sedis</taxon>
        <taxon>Mucoromycota</taxon>
        <taxon>Glomeromycotina</taxon>
        <taxon>Glomeromycetes</taxon>
        <taxon>Diversisporales</taxon>
        <taxon>Gigasporaceae</taxon>
        <taxon>Gigaspora</taxon>
    </lineage>
</organism>
<dbReference type="Proteomes" id="UP000439903">
    <property type="component" value="Unassembled WGS sequence"/>
</dbReference>
<protein>
    <recommendedName>
        <fullName evidence="3">F-box domain-containing protein</fullName>
    </recommendedName>
</protein>
<gene>
    <name evidence="1" type="ORF">F8M41_004512</name>
</gene>